<dbReference type="InterPro" id="IPR018540">
    <property type="entry name" value="Spo0E-like"/>
</dbReference>
<dbReference type="SUPFAM" id="SSF140500">
    <property type="entry name" value="BAS1536-like"/>
    <property type="match status" value="1"/>
</dbReference>
<dbReference type="RefSeq" id="WP_188377522.1">
    <property type="nucleotide sequence ID" value="NZ_BMEL01000002.1"/>
</dbReference>
<organism evidence="1 2">
    <name type="scientific">Halobacillus andaensis</name>
    <dbReference type="NCBI Taxonomy" id="1176239"/>
    <lineage>
        <taxon>Bacteria</taxon>
        <taxon>Bacillati</taxon>
        <taxon>Bacillota</taxon>
        <taxon>Bacilli</taxon>
        <taxon>Bacillales</taxon>
        <taxon>Bacillaceae</taxon>
        <taxon>Halobacillus</taxon>
    </lineage>
</organism>
<reference evidence="1" key="2">
    <citation type="submission" date="2020-09" db="EMBL/GenBank/DDBJ databases">
        <authorList>
            <person name="Sun Q."/>
            <person name="Zhou Y."/>
        </authorList>
    </citation>
    <scope>NUCLEOTIDE SEQUENCE</scope>
    <source>
        <strain evidence="1">CGMCC 1.12153</strain>
    </source>
</reference>
<evidence type="ECO:0008006" key="3">
    <source>
        <dbReference type="Google" id="ProtNLM"/>
    </source>
</evidence>
<evidence type="ECO:0000313" key="1">
    <source>
        <dbReference type="EMBL" id="GGF22764.1"/>
    </source>
</evidence>
<protein>
    <recommendedName>
        <fullName evidence="3">Spo0E like sporulation regulatory protein</fullName>
    </recommendedName>
</protein>
<name>A0A917EVX5_HALAA</name>
<sequence length="51" mass="6320">MSREKTELEKKIKGVRKKMFRAYHTKQNYDELLNISRQLDKLLKELRRLDK</sequence>
<keyword evidence="2" id="KW-1185">Reference proteome</keyword>
<dbReference type="AlphaFoldDB" id="A0A917EVX5"/>
<evidence type="ECO:0000313" key="2">
    <source>
        <dbReference type="Proteomes" id="UP000660110"/>
    </source>
</evidence>
<reference evidence="1" key="1">
    <citation type="journal article" date="2014" name="Int. J. Syst. Evol. Microbiol.">
        <title>Complete genome sequence of Corynebacterium casei LMG S-19264T (=DSM 44701T), isolated from a smear-ripened cheese.</title>
        <authorList>
            <consortium name="US DOE Joint Genome Institute (JGI-PGF)"/>
            <person name="Walter F."/>
            <person name="Albersmeier A."/>
            <person name="Kalinowski J."/>
            <person name="Ruckert C."/>
        </authorList>
    </citation>
    <scope>NUCLEOTIDE SEQUENCE</scope>
    <source>
        <strain evidence="1">CGMCC 1.12153</strain>
    </source>
</reference>
<accession>A0A917EVX5</accession>
<dbReference type="InterPro" id="IPR037208">
    <property type="entry name" value="Spo0E-like_sf"/>
</dbReference>
<dbReference type="GO" id="GO:0043937">
    <property type="term" value="P:regulation of sporulation"/>
    <property type="evidence" value="ECO:0007669"/>
    <property type="project" value="InterPro"/>
</dbReference>
<gene>
    <name evidence="1" type="ORF">GCM10010954_21970</name>
</gene>
<dbReference type="Proteomes" id="UP000660110">
    <property type="component" value="Unassembled WGS sequence"/>
</dbReference>
<dbReference type="Pfam" id="PF09388">
    <property type="entry name" value="SpoOE-like"/>
    <property type="match status" value="1"/>
</dbReference>
<comment type="caution">
    <text evidence="1">The sequence shown here is derived from an EMBL/GenBank/DDBJ whole genome shotgun (WGS) entry which is preliminary data.</text>
</comment>
<proteinExistence type="predicted"/>
<dbReference type="EMBL" id="BMEL01000002">
    <property type="protein sequence ID" value="GGF22764.1"/>
    <property type="molecule type" value="Genomic_DNA"/>
</dbReference>